<dbReference type="EMBL" id="CP096256">
    <property type="protein sequence ID" value="UPT92337.1"/>
    <property type="molecule type" value="Genomic_DNA"/>
</dbReference>
<dbReference type="RefSeq" id="WP_224581097.1">
    <property type="nucleotide sequence ID" value="NZ_CP096256.1"/>
</dbReference>
<dbReference type="Proteomes" id="UP000551709">
    <property type="component" value="Plasmid pBb1S5a"/>
</dbReference>
<evidence type="ECO:0000313" key="1">
    <source>
        <dbReference type="EMBL" id="UPT92337.1"/>
    </source>
</evidence>
<proteinExistence type="predicted"/>
<keyword evidence="1" id="KW-0614">Plasmid</keyword>
<dbReference type="EMBL" id="CP096256">
    <property type="protein sequence ID" value="UPT92343.1"/>
    <property type="molecule type" value="Genomic_DNA"/>
</dbReference>
<reference evidence="1" key="1">
    <citation type="journal article" date="2017" name="Syst. Appl. Microbiol.">
        <title>Soybeans inoculated with root zone soils of Canadian native legumes harbour diverse and novel Bradyrhizobium spp. that possess agricultural potential.</title>
        <authorList>
            <person name="Bromfield E.S.P."/>
            <person name="Cloutier S."/>
            <person name="Tambong J.T."/>
            <person name="Tran Thi T.V."/>
        </authorList>
    </citation>
    <scope>NUCLEOTIDE SEQUENCE</scope>
    <source>
        <strain evidence="1">1S5</strain>
    </source>
</reference>
<name>A0A8T5VNI4_9BRAD</name>
<evidence type="ECO:0008006" key="4">
    <source>
        <dbReference type="Google" id="ProtNLM"/>
    </source>
</evidence>
<gene>
    <name evidence="2" type="ORF">HAP41_0000047790</name>
    <name evidence="1" type="ORF">HAP41_0000048430</name>
</gene>
<sequence>MRPKARRTTRLGESQLAIGFAVGGEPGSRLARKLAMPVSGDTLLRMIHSAPLPDFVAPTVVGIDDWAWLHISVIVSSDFARS</sequence>
<organism evidence="1 3">
    <name type="scientific">Bradyrhizobium barranii subsp. apii</name>
    <dbReference type="NCBI Taxonomy" id="2819348"/>
    <lineage>
        <taxon>Bacteria</taxon>
        <taxon>Pseudomonadati</taxon>
        <taxon>Pseudomonadota</taxon>
        <taxon>Alphaproteobacteria</taxon>
        <taxon>Hyphomicrobiales</taxon>
        <taxon>Nitrobacteraceae</taxon>
        <taxon>Bradyrhizobium</taxon>
        <taxon>Bradyrhizobium barranii</taxon>
    </lineage>
</organism>
<protein>
    <recommendedName>
        <fullName evidence="4">Transposase</fullName>
    </recommendedName>
</protein>
<geneLocation type="plasmid" evidence="1 3">
    <name>pBb1S5a</name>
</geneLocation>
<reference evidence="1" key="2">
    <citation type="submission" date="2022-04" db="EMBL/GenBank/DDBJ databases">
        <authorList>
            <person name="Bromfield E.S.P."/>
            <person name="Cloutier S."/>
        </authorList>
    </citation>
    <scope>NUCLEOTIDE SEQUENCE</scope>
    <source>
        <strain evidence="1">1S5</strain>
        <plasmid evidence="1">pBb1S5a</plasmid>
    </source>
</reference>
<evidence type="ECO:0000313" key="3">
    <source>
        <dbReference type="Proteomes" id="UP000551709"/>
    </source>
</evidence>
<accession>A0A8T5VNI4</accession>
<dbReference type="AlphaFoldDB" id="A0A8T5VNI4"/>
<evidence type="ECO:0000313" key="2">
    <source>
        <dbReference type="EMBL" id="UPT92343.1"/>
    </source>
</evidence>